<proteinExistence type="predicted"/>
<sequence length="132" mass="15702">MDEGIYIKQVIVNDMVEISDQILSQNAKDESLEHLYNSIIQHQSKNGQCEYNEKESSKKKLNDLKFSFSEDKRILELVQQVGPNFNSIVKYFPGKTMNMIKNRYYKKLRYIKDDYLNEKEKGRGIRKQRKTN</sequence>
<keyword evidence="3" id="KW-1185">Reference proteome</keyword>
<evidence type="ECO:0000259" key="1">
    <source>
        <dbReference type="PROSITE" id="PS51294"/>
    </source>
</evidence>
<dbReference type="SMART" id="SM00717">
    <property type="entry name" value="SANT"/>
    <property type="match status" value="1"/>
</dbReference>
<dbReference type="Proteomes" id="UP000688137">
    <property type="component" value="Unassembled WGS sequence"/>
</dbReference>
<dbReference type="OMA" id="YIKQVIV"/>
<dbReference type="PROSITE" id="PS51294">
    <property type="entry name" value="HTH_MYB"/>
    <property type="match status" value="1"/>
</dbReference>
<evidence type="ECO:0000313" key="3">
    <source>
        <dbReference type="Proteomes" id="UP000688137"/>
    </source>
</evidence>
<organism evidence="2 3">
    <name type="scientific">Paramecium primaurelia</name>
    <dbReference type="NCBI Taxonomy" id="5886"/>
    <lineage>
        <taxon>Eukaryota</taxon>
        <taxon>Sar</taxon>
        <taxon>Alveolata</taxon>
        <taxon>Ciliophora</taxon>
        <taxon>Intramacronucleata</taxon>
        <taxon>Oligohymenophorea</taxon>
        <taxon>Peniculida</taxon>
        <taxon>Parameciidae</taxon>
        <taxon>Paramecium</taxon>
    </lineage>
</organism>
<dbReference type="InterPro" id="IPR001005">
    <property type="entry name" value="SANT/Myb"/>
</dbReference>
<accession>A0A8S1NZF2</accession>
<dbReference type="CDD" id="cd00167">
    <property type="entry name" value="SANT"/>
    <property type="match status" value="1"/>
</dbReference>
<protein>
    <recommendedName>
        <fullName evidence="1">HTH myb-type domain-containing protein</fullName>
    </recommendedName>
</protein>
<evidence type="ECO:0000313" key="2">
    <source>
        <dbReference type="EMBL" id="CAD8092924.1"/>
    </source>
</evidence>
<dbReference type="InterPro" id="IPR017930">
    <property type="entry name" value="Myb_dom"/>
</dbReference>
<dbReference type="Pfam" id="PF00249">
    <property type="entry name" value="Myb_DNA-binding"/>
    <property type="match status" value="1"/>
</dbReference>
<gene>
    <name evidence="2" type="ORF">PPRIM_AZ9-3.1.T0920032</name>
</gene>
<comment type="caution">
    <text evidence="2">The sequence shown here is derived from an EMBL/GenBank/DDBJ whole genome shotgun (WGS) entry which is preliminary data.</text>
</comment>
<name>A0A8S1NZF2_PARPR</name>
<feature type="domain" description="HTH myb-type" evidence="1">
    <location>
        <begin position="58"/>
        <end position="112"/>
    </location>
</feature>
<dbReference type="AlphaFoldDB" id="A0A8S1NZF2"/>
<dbReference type="EMBL" id="CAJJDM010000095">
    <property type="protein sequence ID" value="CAD8092924.1"/>
    <property type="molecule type" value="Genomic_DNA"/>
</dbReference>
<reference evidence="2" key="1">
    <citation type="submission" date="2021-01" db="EMBL/GenBank/DDBJ databases">
        <authorList>
            <consortium name="Genoscope - CEA"/>
            <person name="William W."/>
        </authorList>
    </citation>
    <scope>NUCLEOTIDE SEQUENCE</scope>
</reference>